<accession>A0ABQ1ISV3</accession>
<dbReference type="EMBL" id="BMKE01000022">
    <property type="protein sequence ID" value="GGB50410.1"/>
    <property type="molecule type" value="Genomic_DNA"/>
</dbReference>
<sequence length="67" mass="7124">MITVILNNDALELAKGTTLGQLLLDLEQDKPGVAVALNQQVVARSQWSEQPLAANDKITLFHAIAGG</sequence>
<dbReference type="InterPro" id="IPR012675">
    <property type="entry name" value="Beta-grasp_dom_sf"/>
</dbReference>
<dbReference type="CDD" id="cd00565">
    <property type="entry name" value="Ubl_ThiS"/>
    <property type="match status" value="1"/>
</dbReference>
<dbReference type="SUPFAM" id="SSF54285">
    <property type="entry name" value="MoaD/ThiS"/>
    <property type="match status" value="1"/>
</dbReference>
<dbReference type="PANTHER" id="PTHR34472:SF1">
    <property type="entry name" value="SULFUR CARRIER PROTEIN THIS"/>
    <property type="match status" value="1"/>
</dbReference>
<proteinExistence type="predicted"/>
<organism evidence="1 2">
    <name type="scientific">Oceanisphaera marina</name>
    <dbReference type="NCBI Taxonomy" id="2017550"/>
    <lineage>
        <taxon>Bacteria</taxon>
        <taxon>Pseudomonadati</taxon>
        <taxon>Pseudomonadota</taxon>
        <taxon>Gammaproteobacteria</taxon>
        <taxon>Aeromonadales</taxon>
        <taxon>Aeromonadaceae</taxon>
        <taxon>Oceanisphaera</taxon>
    </lineage>
</organism>
<dbReference type="RefSeq" id="WP_229667937.1">
    <property type="nucleotide sequence ID" value="NZ_BMKE01000022.1"/>
</dbReference>
<evidence type="ECO:0000313" key="1">
    <source>
        <dbReference type="EMBL" id="GGB50410.1"/>
    </source>
</evidence>
<gene>
    <name evidence="1" type="ORF">GCM10011502_24420</name>
</gene>
<dbReference type="Pfam" id="PF02597">
    <property type="entry name" value="ThiS"/>
    <property type="match status" value="1"/>
</dbReference>
<dbReference type="InterPro" id="IPR016155">
    <property type="entry name" value="Mopterin_synth/thiamin_S_b"/>
</dbReference>
<dbReference type="Proteomes" id="UP000646152">
    <property type="component" value="Unassembled WGS sequence"/>
</dbReference>
<dbReference type="NCBIfam" id="TIGR01683">
    <property type="entry name" value="thiS"/>
    <property type="match status" value="1"/>
</dbReference>
<comment type="caution">
    <text evidence="1">The sequence shown here is derived from an EMBL/GenBank/DDBJ whole genome shotgun (WGS) entry which is preliminary data.</text>
</comment>
<dbReference type="InterPro" id="IPR010035">
    <property type="entry name" value="Thi_S"/>
</dbReference>
<dbReference type="InterPro" id="IPR003749">
    <property type="entry name" value="ThiS/MoaD-like"/>
</dbReference>
<reference evidence="2" key="1">
    <citation type="journal article" date="2019" name="Int. J. Syst. Evol. Microbiol.">
        <title>The Global Catalogue of Microorganisms (GCM) 10K type strain sequencing project: providing services to taxonomists for standard genome sequencing and annotation.</title>
        <authorList>
            <consortium name="The Broad Institute Genomics Platform"/>
            <consortium name="The Broad Institute Genome Sequencing Center for Infectious Disease"/>
            <person name="Wu L."/>
            <person name="Ma J."/>
        </authorList>
    </citation>
    <scope>NUCLEOTIDE SEQUENCE [LARGE SCALE GENOMIC DNA]</scope>
    <source>
        <strain evidence="2">CGMCC 1.15923</strain>
    </source>
</reference>
<dbReference type="Gene3D" id="3.10.20.30">
    <property type="match status" value="1"/>
</dbReference>
<keyword evidence="2" id="KW-1185">Reference proteome</keyword>
<dbReference type="PANTHER" id="PTHR34472">
    <property type="entry name" value="SULFUR CARRIER PROTEIN THIS"/>
    <property type="match status" value="1"/>
</dbReference>
<evidence type="ECO:0000313" key="2">
    <source>
        <dbReference type="Proteomes" id="UP000646152"/>
    </source>
</evidence>
<protein>
    <submittedName>
        <fullName evidence="1">Sulfur carrier protein ThiS</fullName>
    </submittedName>
</protein>
<name>A0ABQ1ISV3_9GAMM</name>